<gene>
    <name evidence="4" type="ORF">FNZ56_10290</name>
</gene>
<feature type="compositionally biased region" description="Basic and acidic residues" evidence="1">
    <location>
        <begin position="208"/>
        <end position="231"/>
    </location>
</feature>
<feature type="region of interest" description="Disordered" evidence="1">
    <location>
        <begin position="205"/>
        <end position="231"/>
    </location>
</feature>
<feature type="chain" id="PRO_5021955036" evidence="2">
    <location>
        <begin position="27"/>
        <end position="231"/>
    </location>
</feature>
<evidence type="ECO:0000256" key="1">
    <source>
        <dbReference type="SAM" id="MobiDB-lite"/>
    </source>
</evidence>
<feature type="region of interest" description="Disordered" evidence="1">
    <location>
        <begin position="41"/>
        <end position="90"/>
    </location>
</feature>
<protein>
    <submittedName>
        <fullName evidence="4">DUF4124 domain-containing protein</fullName>
    </submittedName>
</protein>
<evidence type="ECO:0000256" key="2">
    <source>
        <dbReference type="SAM" id="SignalP"/>
    </source>
</evidence>
<sequence length="231" mass="25424">MDRGFPIACLSAAFAVAALHAPRAQADEVTIYRCTDARGNTTLRDTPCAKGQQQETRSMVRPKDAPNRVVDTAPEPRQQPAPPPTRTIVLAPPQPMYECRMPDGNTYTSDSPEGNPRWVPLWTLGYPAVSDGYYRPGGTRIVRHGDGTVDVNVDGGGYVHGPVPTIAGYGGGTWVRDECHMLPPSETCARLRDRREEIGNRFFNAQPTEREQLNREQRGIDARLDNDCGGH</sequence>
<accession>A0A516V6S9</accession>
<proteinExistence type="predicted"/>
<organism evidence="4 5">
    <name type="scientific">Pseudoluteimonas lycopersici</name>
    <dbReference type="NCBI Taxonomy" id="1324796"/>
    <lineage>
        <taxon>Bacteria</taxon>
        <taxon>Pseudomonadati</taxon>
        <taxon>Pseudomonadota</taxon>
        <taxon>Gammaproteobacteria</taxon>
        <taxon>Lysobacterales</taxon>
        <taxon>Lysobacteraceae</taxon>
        <taxon>Pseudoluteimonas</taxon>
    </lineage>
</organism>
<dbReference type="Pfam" id="PF13511">
    <property type="entry name" value="DUF4124"/>
    <property type="match status" value="1"/>
</dbReference>
<evidence type="ECO:0000313" key="4">
    <source>
        <dbReference type="EMBL" id="QDQ74244.1"/>
    </source>
</evidence>
<dbReference type="OrthoDB" id="5974779at2"/>
<dbReference type="EMBL" id="CP041742">
    <property type="protein sequence ID" value="QDQ74244.1"/>
    <property type="molecule type" value="Genomic_DNA"/>
</dbReference>
<dbReference type="AlphaFoldDB" id="A0A516V6S9"/>
<name>A0A516V6S9_9GAMM</name>
<feature type="signal peptide" evidence="2">
    <location>
        <begin position="1"/>
        <end position="26"/>
    </location>
</feature>
<evidence type="ECO:0000259" key="3">
    <source>
        <dbReference type="Pfam" id="PF13511"/>
    </source>
</evidence>
<dbReference type="InterPro" id="IPR025392">
    <property type="entry name" value="DUF4124"/>
</dbReference>
<keyword evidence="2" id="KW-0732">Signal</keyword>
<evidence type="ECO:0000313" key="5">
    <source>
        <dbReference type="Proteomes" id="UP000315891"/>
    </source>
</evidence>
<dbReference type="Proteomes" id="UP000315891">
    <property type="component" value="Chromosome"/>
</dbReference>
<feature type="domain" description="DUF4124" evidence="3">
    <location>
        <begin position="29"/>
        <end position="73"/>
    </location>
</feature>
<reference evidence="4 5" key="1">
    <citation type="submission" date="2019-07" db="EMBL/GenBank/DDBJ databases">
        <title>Lysobacter weifangensis sp. nov., isolated from bensulfuron-methyl contaminated farmland soil.</title>
        <authorList>
            <person name="Zhao H."/>
        </authorList>
    </citation>
    <scope>NUCLEOTIDE SEQUENCE [LARGE SCALE GENOMIC DNA]</scope>
    <source>
        <strain evidence="4 5">CC-Bw-6</strain>
    </source>
</reference>
<dbReference type="RefSeq" id="WP_143879753.1">
    <property type="nucleotide sequence ID" value="NZ_BAABLZ010000001.1"/>
</dbReference>
<keyword evidence="5" id="KW-1185">Reference proteome</keyword>